<dbReference type="PROSITE" id="PS50801">
    <property type="entry name" value="STAS"/>
    <property type="match status" value="1"/>
</dbReference>
<evidence type="ECO:0000259" key="7">
    <source>
        <dbReference type="PROSITE" id="PS50801"/>
    </source>
</evidence>
<evidence type="ECO:0000313" key="9">
    <source>
        <dbReference type="Proteomes" id="UP000562929"/>
    </source>
</evidence>
<dbReference type="Gene3D" id="1.20.1250.20">
    <property type="entry name" value="MFS general substrate transporter like domains"/>
    <property type="match status" value="1"/>
</dbReference>
<reference evidence="8 9" key="1">
    <citation type="journal article" date="2020" name="G3 (Bethesda)">
        <title>Genetic Underpinnings of Host Manipulation by Ophiocordyceps as Revealed by Comparative Transcriptomics.</title>
        <authorList>
            <person name="Will I."/>
            <person name="Das B."/>
            <person name="Trinh T."/>
            <person name="Brachmann A."/>
            <person name="Ohm R.A."/>
            <person name="de Bekker C."/>
        </authorList>
    </citation>
    <scope>NUCLEOTIDE SEQUENCE [LARGE SCALE GENOMIC DNA]</scope>
    <source>
        <strain evidence="8 9">EC05</strain>
    </source>
</reference>
<feature type="transmembrane region" description="Helical" evidence="6">
    <location>
        <begin position="166"/>
        <end position="185"/>
    </location>
</feature>
<evidence type="ECO:0000256" key="6">
    <source>
        <dbReference type="SAM" id="Phobius"/>
    </source>
</evidence>
<gene>
    <name evidence="8" type="ORF">GQ602_002815</name>
</gene>
<feature type="transmembrane region" description="Helical" evidence="6">
    <location>
        <begin position="132"/>
        <end position="154"/>
    </location>
</feature>
<feature type="transmembrane region" description="Helical" evidence="6">
    <location>
        <begin position="244"/>
        <end position="262"/>
    </location>
</feature>
<dbReference type="InterPro" id="IPR001902">
    <property type="entry name" value="SLC26A/SulP_fam"/>
</dbReference>
<feature type="transmembrane region" description="Helical" evidence="6">
    <location>
        <begin position="1338"/>
        <end position="1364"/>
    </location>
</feature>
<dbReference type="OrthoDB" id="288203at2759"/>
<dbReference type="SUPFAM" id="SSF103473">
    <property type="entry name" value="MFS general substrate transporter"/>
    <property type="match status" value="1"/>
</dbReference>
<evidence type="ECO:0000256" key="2">
    <source>
        <dbReference type="ARBA" id="ARBA00022692"/>
    </source>
</evidence>
<feature type="transmembrane region" description="Helical" evidence="6">
    <location>
        <begin position="197"/>
        <end position="217"/>
    </location>
</feature>
<dbReference type="Proteomes" id="UP000562929">
    <property type="component" value="Unassembled WGS sequence"/>
</dbReference>
<keyword evidence="3 6" id="KW-1133">Transmembrane helix</keyword>
<feature type="transmembrane region" description="Helical" evidence="6">
    <location>
        <begin position="1125"/>
        <end position="1147"/>
    </location>
</feature>
<evidence type="ECO:0000256" key="1">
    <source>
        <dbReference type="ARBA" id="ARBA00004141"/>
    </source>
</evidence>
<keyword evidence="4 6" id="KW-0472">Membrane</keyword>
<feature type="region of interest" description="Disordered" evidence="5">
    <location>
        <begin position="874"/>
        <end position="895"/>
    </location>
</feature>
<feature type="compositionally biased region" description="Acidic residues" evidence="5">
    <location>
        <begin position="875"/>
        <end position="890"/>
    </location>
</feature>
<feature type="transmembrane region" description="Helical" evidence="6">
    <location>
        <begin position="464"/>
        <end position="496"/>
    </location>
</feature>
<keyword evidence="9" id="KW-1185">Reference proteome</keyword>
<dbReference type="EMBL" id="JAACLJ010000002">
    <property type="protein sequence ID" value="KAF4592516.1"/>
    <property type="molecule type" value="Genomic_DNA"/>
</dbReference>
<comment type="subcellular location">
    <subcellularLocation>
        <location evidence="1">Membrane</location>
        <topology evidence="1">Multi-pass membrane protein</topology>
    </subcellularLocation>
</comment>
<name>A0A8H4QB52_9HYPO</name>
<dbReference type="GO" id="GO:0016020">
    <property type="term" value="C:membrane"/>
    <property type="evidence" value="ECO:0007669"/>
    <property type="project" value="UniProtKB-SubCell"/>
</dbReference>
<accession>A0A8H4QB52</accession>
<dbReference type="CDD" id="cd07042">
    <property type="entry name" value="STAS_SulP_like_sulfate_transporter"/>
    <property type="match status" value="1"/>
</dbReference>
<dbReference type="GO" id="GO:0008271">
    <property type="term" value="F:secondary active sulfate transmembrane transporter activity"/>
    <property type="evidence" value="ECO:0007669"/>
    <property type="project" value="InterPro"/>
</dbReference>
<feature type="region of interest" description="Disordered" evidence="5">
    <location>
        <begin position="1237"/>
        <end position="1268"/>
    </location>
</feature>
<feature type="transmembrane region" description="Helical" evidence="6">
    <location>
        <begin position="1408"/>
        <end position="1431"/>
    </location>
</feature>
<evidence type="ECO:0000256" key="3">
    <source>
        <dbReference type="ARBA" id="ARBA00022989"/>
    </source>
</evidence>
<feature type="domain" description="STAS" evidence="7">
    <location>
        <begin position="554"/>
        <end position="698"/>
    </location>
</feature>
<dbReference type="Gene3D" id="3.30.750.24">
    <property type="entry name" value="STAS domain"/>
    <property type="match status" value="1"/>
</dbReference>
<evidence type="ECO:0000313" key="8">
    <source>
        <dbReference type="EMBL" id="KAF4592516.1"/>
    </source>
</evidence>
<feature type="transmembrane region" description="Helical" evidence="6">
    <location>
        <begin position="109"/>
        <end position="125"/>
    </location>
</feature>
<evidence type="ECO:0000256" key="4">
    <source>
        <dbReference type="ARBA" id="ARBA00023136"/>
    </source>
</evidence>
<dbReference type="InterPro" id="IPR036513">
    <property type="entry name" value="STAS_dom_sf"/>
</dbReference>
<feature type="transmembrane region" description="Helical" evidence="6">
    <location>
        <begin position="378"/>
        <end position="398"/>
    </location>
</feature>
<keyword evidence="2 6" id="KW-0812">Transmembrane</keyword>
<feature type="transmembrane region" description="Helical" evidence="6">
    <location>
        <begin position="1451"/>
        <end position="1473"/>
    </location>
</feature>
<sequence length="1581" mass="170573">MRIRRALETVTARVFGIDAAPAPVRHVFIGAGVDTYTEEEPTVAEWLGQQAPTWAGVGAYVVDLFPSASWMRRYNFRWLAGDLIAGITIGLVVVPQALAYASLAQLPPAYGLYTSFTGAALYWLFGTSKDIVIGATAVGSLLVGQVVSSVQQASPDKYKPEETARALSLMTGAVLLGFGLLRLGWIVEFIPHIPISAFVTASSITIMSTQLPVVLGIRDIDTRQPPYQVLLSTTRRLGHTKLDAAIGISAIVLLSVVQRFCGAMEKRMPRQRRAWSYASSLRLTFTMLLFTLVSYLVHRNTPLDEAKFRIVGPIDRGFVRAAVPMPELELMRGILPQLPTVAVILIVQHIATAKSMGRLYSYSIDSSQETVSLGAANLLSPFVGGFVCTGSFGASAVLSKAGARSPLAGLFSAAVLVLVLYALTTVFYYIPDAALAGLIIHAVCNLVMSPKKLYEYWQLSPPELMIWVISVVLAIFTSLQTSIYVGIGLSSALLLVRMARTDGDFLGRVHVQRVTASDGDRVSEDRSSSSRDMFLPLDGTDGTNPAIKTESPHPGVFVYRLNDGFNYTNQAHHIDTLSRNIVARTRPGLLEEHVARDSDRLWNDAGPTTATKTIMAKALPPLRAVVLDFAAVNHVDVTSVQGLMDLRSSLDRHAAPDAVSWHLANVRNRWTRRALAAAGFGRRSRASRVSEKDAVGSYDVAETRDCGDLATASTVCRRFNACAARLLGRRLHRVASLPDNELLLDCYQPSARDSTPYLACRFRGTSVVESQGLTGISRLYSSFRPVVARDARCRWFLGPLPLEASSSSEGKDDDEEAAQTVELDRGEVFSQLCTATNVIRQCPRPGLFVSHINTCEGVIRVWRHWLAAMAIRKDDDDDDDDGDDDDDDEGYTSGCSSPVTDRFLWVDAGQNVGLRFRVEPVSAPLLRPGPGLAPEEEDPSVAYRLVYREVLVRTCTLLVAVEAADAAYEAARERYTHLAIFTVSVIDDSPLWYQHIVVTMMDWALRNKPLATIVAEPPPVRYSPSSSLRSLSTIRSLPMTTSSHSLSFESSDPRKTPVVIKYGSGRHADVELIPQPTDSPDDPLNWPRWKKHLNLGSLLVEVVLTGGMKTALLPTAGTLHGHVSVAALTSVPLALAALAGVASCVAAKRLGKRPLYLASAVVCLVGCVWSAAVVDHGLASAMGARVLQGLGWGAFDTLLLGSIQDTYFVRMLSFDLFGRVEHRTQPQRPRNALQHAHHGLDLGHPPPLRPDMQPHALQPSRRPLPPDSRPPPRLLPLLILCAPETVFDRSDSSDSDSDSAVEASGGYIRKVIRFRPPLTSSSSSSAARAARAVVAPSTCLVSALSAVPYAALWGLAAVGAILVVPEPLELGPVVVGGLLSGPWILATVVVGGLACFYRGFHDRFTRRACSVVVAVGAFLVIVGLLSFGLGLDNFMMKPVPSSPPFFTPSAAHQLSPPLLALQLGILAAGIHVLDTATRPLIARSASFSSSSVAAAQGSIGDMHAAIVAFRSFAAAIGIATLRASPLRPAVIAMAVVQILLVPAVLLLCWYAGEAVWRADGRVLGLVDARELKQSGSFFDHD</sequence>
<feature type="transmembrane region" description="Helical" evidence="6">
    <location>
        <begin position="79"/>
        <end position="103"/>
    </location>
</feature>
<dbReference type="InterPro" id="IPR036259">
    <property type="entry name" value="MFS_trans_sf"/>
</dbReference>
<protein>
    <submittedName>
        <fullName evidence="8">Sulfate permease</fullName>
    </submittedName>
</protein>
<feature type="transmembrane region" description="Helical" evidence="6">
    <location>
        <begin position="1370"/>
        <end position="1396"/>
    </location>
</feature>
<dbReference type="PROSITE" id="PS01130">
    <property type="entry name" value="SLC26A"/>
    <property type="match status" value="1"/>
</dbReference>
<feature type="transmembrane region" description="Helical" evidence="6">
    <location>
        <begin position="1154"/>
        <end position="1174"/>
    </location>
</feature>
<dbReference type="PANTHER" id="PTHR11814">
    <property type="entry name" value="SULFATE TRANSPORTER"/>
    <property type="match status" value="1"/>
</dbReference>
<dbReference type="InterPro" id="IPR011547">
    <property type="entry name" value="SLC26A/SulP_dom"/>
</dbReference>
<dbReference type="Pfam" id="PF00916">
    <property type="entry name" value="Sulfate_transp"/>
    <property type="match status" value="1"/>
</dbReference>
<dbReference type="NCBIfam" id="TIGR00815">
    <property type="entry name" value="sulP"/>
    <property type="match status" value="1"/>
</dbReference>
<dbReference type="InterPro" id="IPR018045">
    <property type="entry name" value="S04_transporter_CS"/>
</dbReference>
<feature type="transmembrane region" description="Helical" evidence="6">
    <location>
        <begin position="274"/>
        <end position="297"/>
    </location>
</feature>
<feature type="transmembrane region" description="Helical" evidence="6">
    <location>
        <begin position="1504"/>
        <end position="1523"/>
    </location>
</feature>
<proteinExistence type="predicted"/>
<dbReference type="InterPro" id="IPR002645">
    <property type="entry name" value="STAS_dom"/>
</dbReference>
<evidence type="ECO:0000256" key="5">
    <source>
        <dbReference type="SAM" id="MobiDB-lite"/>
    </source>
</evidence>
<organism evidence="8 9">
    <name type="scientific">Ophiocordyceps camponoti-floridani</name>
    <dbReference type="NCBI Taxonomy" id="2030778"/>
    <lineage>
        <taxon>Eukaryota</taxon>
        <taxon>Fungi</taxon>
        <taxon>Dikarya</taxon>
        <taxon>Ascomycota</taxon>
        <taxon>Pezizomycotina</taxon>
        <taxon>Sordariomycetes</taxon>
        <taxon>Hypocreomycetidae</taxon>
        <taxon>Hypocreales</taxon>
        <taxon>Ophiocordycipitaceae</taxon>
        <taxon>Ophiocordyceps</taxon>
    </lineage>
</organism>
<feature type="transmembrane region" description="Helical" evidence="6">
    <location>
        <begin position="410"/>
        <end position="430"/>
    </location>
</feature>
<comment type="caution">
    <text evidence="8">The sequence shown here is derived from an EMBL/GenBank/DDBJ whole genome shotgun (WGS) entry which is preliminary data.</text>
</comment>
<feature type="transmembrane region" description="Helical" evidence="6">
    <location>
        <begin position="1529"/>
        <end position="1551"/>
    </location>
</feature>
<feature type="transmembrane region" description="Helical" evidence="6">
    <location>
        <begin position="1186"/>
        <end position="1203"/>
    </location>
</feature>